<dbReference type="Proteomes" id="UP000663828">
    <property type="component" value="Unassembled WGS sequence"/>
</dbReference>
<evidence type="ECO:0000256" key="1">
    <source>
        <dbReference type="ARBA" id="ARBA00000707"/>
    </source>
</evidence>
<dbReference type="PROSITE" id="PS50235">
    <property type="entry name" value="USP_3"/>
    <property type="match status" value="2"/>
</dbReference>
<keyword evidence="2" id="KW-0788">Thiol protease</keyword>
<dbReference type="InterPro" id="IPR028889">
    <property type="entry name" value="USP"/>
</dbReference>
<comment type="caution">
    <text evidence="4">The sequence shown here is derived from an EMBL/GenBank/DDBJ whole genome shotgun (WGS) entry which is preliminary data.</text>
</comment>
<dbReference type="PROSITE" id="PS00972">
    <property type="entry name" value="USP_1"/>
    <property type="match status" value="1"/>
</dbReference>
<dbReference type="PROSITE" id="PS00973">
    <property type="entry name" value="USP_2"/>
    <property type="match status" value="1"/>
</dbReference>
<keyword evidence="2" id="KW-0645">Protease</keyword>
<dbReference type="SUPFAM" id="SSF54001">
    <property type="entry name" value="Cysteine proteinases"/>
    <property type="match status" value="2"/>
</dbReference>
<keyword evidence="2" id="KW-0378">Hydrolase</keyword>
<comment type="catalytic activity">
    <reaction evidence="1 2">
        <text>Thiol-dependent hydrolysis of ester, thioester, amide, peptide and isopeptide bonds formed by the C-terminal Gly of ubiquitin (a 76-residue protein attached to proteins as an intracellular targeting signal).</text>
        <dbReference type="EC" id="3.4.19.12"/>
    </reaction>
</comment>
<dbReference type="Gene3D" id="3.90.70.10">
    <property type="entry name" value="Cysteine proteinases"/>
    <property type="match status" value="3"/>
</dbReference>
<protein>
    <recommendedName>
        <fullName evidence="2">Ubiquitin carboxyl-terminal hydrolase</fullName>
        <ecNumber evidence="2">3.4.19.12</ecNumber>
    </recommendedName>
</protein>
<dbReference type="EMBL" id="CAJNOR010001859">
    <property type="protein sequence ID" value="CAF1210908.1"/>
    <property type="molecule type" value="Genomic_DNA"/>
</dbReference>
<gene>
    <name evidence="4" type="ORF">XAT740_LOCUS24187</name>
</gene>
<dbReference type="Pfam" id="PF00443">
    <property type="entry name" value="UCH"/>
    <property type="match status" value="2"/>
</dbReference>
<dbReference type="GO" id="GO:0016579">
    <property type="term" value="P:protein deubiquitination"/>
    <property type="evidence" value="ECO:0007669"/>
    <property type="project" value="InterPro"/>
</dbReference>
<evidence type="ECO:0000259" key="3">
    <source>
        <dbReference type="PROSITE" id="PS50235"/>
    </source>
</evidence>
<dbReference type="GO" id="GO:0004843">
    <property type="term" value="F:cysteine-type deubiquitinase activity"/>
    <property type="evidence" value="ECO:0007669"/>
    <property type="project" value="UniProtKB-UniRule"/>
</dbReference>
<feature type="domain" description="USP" evidence="3">
    <location>
        <begin position="459"/>
        <end position="948"/>
    </location>
</feature>
<evidence type="ECO:0000313" key="4">
    <source>
        <dbReference type="EMBL" id="CAF1210908.1"/>
    </source>
</evidence>
<dbReference type="InterPro" id="IPR001394">
    <property type="entry name" value="Peptidase_C19_UCH"/>
</dbReference>
<dbReference type="EC" id="3.4.19.12" evidence="2"/>
<dbReference type="InterPro" id="IPR050185">
    <property type="entry name" value="Ub_carboxyl-term_hydrolase"/>
</dbReference>
<dbReference type="InterPro" id="IPR018200">
    <property type="entry name" value="USP_CS"/>
</dbReference>
<sequence>MLYRQRAFKSDSTPVALRTTFKLATKPVELPVPVPRTKSTANEDEPTQYTPGICGLINIVTCLGCNSIDVTDETSTFLPLPLPKKSQTIKEILLEDLINDYCLEQPLDGLYYCHSCTNYTQAKQKTMISSPLPLVLIIQLKRFPFDGTIQKINTIACYKFQYKNLISRNDVYQLCAVSSRQGSLAGGHYVAFAKNYQMKQWYYFNDERVHDIHKLIKPVNRRTHMNHPHYPHNSFMSYDSYRPLQTIQYTSRTSSYLAFRLCTLERNRNSTTSFTMWSTDTIADLKEKVAALLNIRVLRNEFCLEVFDRGTNNWIMIDDSNPFHTLNSLQLYDGDVLSMHLVGRSTTTTLRSLYPSSYSGADDLTFYLCRKPFDRYDYTILTISSESTIGKLRRKAYEKLNRPHESQSLFLCYHDTWMKFESDMDGNVLGDSPFRSHMNISVDYDDGGSYRPVLTKGLCGLVNLANTCYMNSIFQCLSNIPEFTKKMLELTDERNAPITSDYKKLLEKLWSGQYRSFDPSSLVTNLKMKLPRYDNYRQQDAQEFMNYFLNLMQAELSPSNTLITDYFYGKIQSKVTCLECKNVEITNEPISFLPIAVSNCNQKSILYVKMNGEYHTVSVQIDASIRTIADLITCFLQQYEPSLTPSHIRAVKLVDNRFTEQYNDMKYLSEVQEEEIALLQCPDKTKNQKLILCEFVERSSEKRFRPPTVLVVPTSNCNYYDISDQLDDLLGHLCSITDASPSTCRLSWLDQNEQYYILDDRSHRLDLKKVRIDMPVGDVEVYRVHNHIHNSADQSTLKSLIADFFHEEPLDSAYHCHKCSQSTKAKQKSSLYLPLPQVLIIQLKRFTFDANFSEKIDTFISFPLNELDLSEYTVEDNNNQEKKDSTAKYNLVAVSNHIGSLMAGHYTTYAKNQGDNQWYLFNDTNVTKVNNEKEIVTKNAYILVYVRAN</sequence>
<evidence type="ECO:0000256" key="2">
    <source>
        <dbReference type="RuleBase" id="RU366025"/>
    </source>
</evidence>
<reference evidence="4" key="1">
    <citation type="submission" date="2021-02" db="EMBL/GenBank/DDBJ databases">
        <authorList>
            <person name="Nowell W R."/>
        </authorList>
    </citation>
    <scope>NUCLEOTIDE SEQUENCE</scope>
</reference>
<evidence type="ECO:0000313" key="5">
    <source>
        <dbReference type="Proteomes" id="UP000663828"/>
    </source>
</evidence>
<comment type="similarity">
    <text evidence="2">Belongs to the peptidase C19 family.</text>
</comment>
<proteinExistence type="inferred from homology"/>
<feature type="domain" description="USP" evidence="3">
    <location>
        <begin position="1"/>
        <end position="231"/>
    </location>
</feature>
<dbReference type="PANTHER" id="PTHR21646">
    <property type="entry name" value="UBIQUITIN CARBOXYL-TERMINAL HYDROLASE"/>
    <property type="match status" value="1"/>
</dbReference>
<keyword evidence="2" id="KW-0833">Ubl conjugation pathway</keyword>
<keyword evidence="5" id="KW-1185">Reference proteome</keyword>
<dbReference type="GO" id="GO:0006508">
    <property type="term" value="P:proteolysis"/>
    <property type="evidence" value="ECO:0007669"/>
    <property type="project" value="UniProtKB-KW"/>
</dbReference>
<name>A0A814XGS5_ADIRI</name>
<accession>A0A814XGS5</accession>
<organism evidence="4 5">
    <name type="scientific">Adineta ricciae</name>
    <name type="common">Rotifer</name>
    <dbReference type="NCBI Taxonomy" id="249248"/>
    <lineage>
        <taxon>Eukaryota</taxon>
        <taxon>Metazoa</taxon>
        <taxon>Spiralia</taxon>
        <taxon>Gnathifera</taxon>
        <taxon>Rotifera</taxon>
        <taxon>Eurotatoria</taxon>
        <taxon>Bdelloidea</taxon>
        <taxon>Adinetida</taxon>
        <taxon>Adinetidae</taxon>
        <taxon>Adineta</taxon>
    </lineage>
</organism>
<dbReference type="AlphaFoldDB" id="A0A814XGS5"/>
<dbReference type="InterPro" id="IPR038765">
    <property type="entry name" value="Papain-like_cys_pep_sf"/>
</dbReference>